<dbReference type="EMBL" id="BGZK01001376">
    <property type="protein sequence ID" value="GBP78599.1"/>
    <property type="molecule type" value="Genomic_DNA"/>
</dbReference>
<evidence type="ECO:0000313" key="1">
    <source>
        <dbReference type="EMBL" id="GBP78599.1"/>
    </source>
</evidence>
<organism evidence="1 2">
    <name type="scientific">Eumeta variegata</name>
    <name type="common">Bagworm moth</name>
    <name type="synonym">Eumeta japonica</name>
    <dbReference type="NCBI Taxonomy" id="151549"/>
    <lineage>
        <taxon>Eukaryota</taxon>
        <taxon>Metazoa</taxon>
        <taxon>Ecdysozoa</taxon>
        <taxon>Arthropoda</taxon>
        <taxon>Hexapoda</taxon>
        <taxon>Insecta</taxon>
        <taxon>Pterygota</taxon>
        <taxon>Neoptera</taxon>
        <taxon>Endopterygota</taxon>
        <taxon>Lepidoptera</taxon>
        <taxon>Glossata</taxon>
        <taxon>Ditrysia</taxon>
        <taxon>Tineoidea</taxon>
        <taxon>Psychidae</taxon>
        <taxon>Oiketicinae</taxon>
        <taxon>Eumeta</taxon>
    </lineage>
</organism>
<accession>A0A4C1YVA7</accession>
<reference evidence="1 2" key="1">
    <citation type="journal article" date="2019" name="Commun. Biol.">
        <title>The bagworm genome reveals a unique fibroin gene that provides high tensile strength.</title>
        <authorList>
            <person name="Kono N."/>
            <person name="Nakamura H."/>
            <person name="Ohtoshi R."/>
            <person name="Tomita M."/>
            <person name="Numata K."/>
            <person name="Arakawa K."/>
        </authorList>
    </citation>
    <scope>NUCLEOTIDE SEQUENCE [LARGE SCALE GENOMIC DNA]</scope>
</reference>
<dbReference type="Proteomes" id="UP000299102">
    <property type="component" value="Unassembled WGS sequence"/>
</dbReference>
<sequence length="96" mass="11264">MGRNKAVGVVSFQDRKQITKCHKSPGKQDIRLERVYTRRHRIIPSPSYLTQDMALLKRFTCVHIIVFFMRLLKHFAVVEPCCGQFDCSTKMGRHDR</sequence>
<comment type="caution">
    <text evidence="1">The sequence shown here is derived from an EMBL/GenBank/DDBJ whole genome shotgun (WGS) entry which is preliminary data.</text>
</comment>
<name>A0A4C1YVA7_EUMVA</name>
<protein>
    <submittedName>
        <fullName evidence="1">Uncharacterized protein</fullName>
    </submittedName>
</protein>
<proteinExistence type="predicted"/>
<evidence type="ECO:0000313" key="2">
    <source>
        <dbReference type="Proteomes" id="UP000299102"/>
    </source>
</evidence>
<keyword evidence="2" id="KW-1185">Reference proteome</keyword>
<gene>
    <name evidence="1" type="ORF">EVAR_65027_1</name>
</gene>
<dbReference type="AlphaFoldDB" id="A0A4C1YVA7"/>